<proteinExistence type="predicted"/>
<feature type="compositionally biased region" description="Polar residues" evidence="1">
    <location>
        <begin position="251"/>
        <end position="261"/>
    </location>
</feature>
<feature type="region of interest" description="Disordered" evidence="1">
    <location>
        <begin position="183"/>
        <end position="341"/>
    </location>
</feature>
<dbReference type="GeneID" id="27325410"/>
<protein>
    <recommendedName>
        <fullName evidence="2">C2H2-type domain-containing protein</fullName>
    </recommendedName>
</protein>
<accession>A0A0D1XQ49</accession>
<feature type="compositionally biased region" description="Low complexity" evidence="1">
    <location>
        <begin position="378"/>
        <end position="396"/>
    </location>
</feature>
<feature type="compositionally biased region" description="Polar residues" evidence="1">
    <location>
        <begin position="614"/>
        <end position="643"/>
    </location>
</feature>
<dbReference type="OMA" id="PMHERES"/>
<dbReference type="Pfam" id="PF26082">
    <property type="entry name" value="zf-C2H2_AcuF"/>
    <property type="match status" value="1"/>
</dbReference>
<feature type="compositionally biased region" description="Polar residues" evidence="1">
    <location>
        <begin position="16"/>
        <end position="38"/>
    </location>
</feature>
<evidence type="ECO:0000313" key="4">
    <source>
        <dbReference type="Proteomes" id="UP000054302"/>
    </source>
</evidence>
<evidence type="ECO:0000256" key="1">
    <source>
        <dbReference type="SAM" id="MobiDB-lite"/>
    </source>
</evidence>
<feature type="region of interest" description="Disordered" evidence="1">
    <location>
        <begin position="588"/>
        <end position="666"/>
    </location>
</feature>
<feature type="domain" description="C2H2-type" evidence="2">
    <location>
        <begin position="926"/>
        <end position="949"/>
    </location>
</feature>
<dbReference type="InterPro" id="IPR013087">
    <property type="entry name" value="Znf_C2H2_type"/>
</dbReference>
<dbReference type="OrthoDB" id="5315052at2759"/>
<dbReference type="STRING" id="212818.A0A0D1XQ49"/>
<dbReference type="RefSeq" id="XP_016221810.1">
    <property type="nucleotide sequence ID" value="XM_016372478.1"/>
</dbReference>
<dbReference type="VEuPathDB" id="FungiDB:PV10_07565"/>
<dbReference type="PANTHER" id="PTHR35391">
    <property type="entry name" value="C2H2-TYPE DOMAIN-CONTAINING PROTEIN-RELATED"/>
    <property type="match status" value="1"/>
</dbReference>
<feature type="region of interest" description="Disordered" evidence="1">
    <location>
        <begin position="561"/>
        <end position="580"/>
    </location>
</feature>
<reference evidence="3 4" key="1">
    <citation type="submission" date="2015-01" db="EMBL/GenBank/DDBJ databases">
        <title>The Genome Sequence of Exophiala mesophila CBS40295.</title>
        <authorList>
            <consortium name="The Broad Institute Genomics Platform"/>
            <person name="Cuomo C."/>
            <person name="de Hoog S."/>
            <person name="Gorbushina A."/>
            <person name="Stielow B."/>
            <person name="Teixiera M."/>
            <person name="Abouelleil A."/>
            <person name="Chapman S.B."/>
            <person name="Priest M."/>
            <person name="Young S.K."/>
            <person name="Wortman J."/>
            <person name="Nusbaum C."/>
            <person name="Birren B."/>
        </authorList>
    </citation>
    <scope>NUCLEOTIDE SEQUENCE [LARGE SCALE GENOMIC DNA]</scope>
    <source>
        <strain evidence="3 4">CBS 40295</strain>
    </source>
</reference>
<dbReference type="EMBL" id="KN847524">
    <property type="protein sequence ID" value="KIV90236.1"/>
    <property type="molecule type" value="Genomic_DNA"/>
</dbReference>
<dbReference type="PROSITE" id="PS00028">
    <property type="entry name" value="ZINC_FINGER_C2H2_1"/>
    <property type="match status" value="1"/>
</dbReference>
<feature type="region of interest" description="Disordered" evidence="1">
    <location>
        <begin position="1"/>
        <end position="86"/>
    </location>
</feature>
<dbReference type="InterPro" id="IPR058925">
    <property type="entry name" value="zf-C2H2_AcuF"/>
</dbReference>
<dbReference type="AlphaFoldDB" id="A0A0D1XQ49"/>
<name>A0A0D1XQ49_EXOME</name>
<dbReference type="PANTHER" id="PTHR35391:SF3">
    <property type="entry name" value="FINGER DOMAIN PROTEIN, PUTATIVE (AFU_ORTHOLOGUE AFUA_8G04300)-RELATED"/>
    <property type="match status" value="1"/>
</dbReference>
<organism evidence="3 4">
    <name type="scientific">Exophiala mesophila</name>
    <name type="common">Black yeast-like fungus</name>
    <dbReference type="NCBI Taxonomy" id="212818"/>
    <lineage>
        <taxon>Eukaryota</taxon>
        <taxon>Fungi</taxon>
        <taxon>Dikarya</taxon>
        <taxon>Ascomycota</taxon>
        <taxon>Pezizomycotina</taxon>
        <taxon>Eurotiomycetes</taxon>
        <taxon>Chaetothyriomycetidae</taxon>
        <taxon>Chaetothyriales</taxon>
        <taxon>Herpotrichiellaceae</taxon>
        <taxon>Exophiala</taxon>
    </lineage>
</organism>
<feature type="region of interest" description="Disordered" evidence="1">
    <location>
        <begin position="368"/>
        <end position="404"/>
    </location>
</feature>
<gene>
    <name evidence="3" type="ORF">PV10_07565</name>
</gene>
<feature type="compositionally biased region" description="Polar residues" evidence="1">
    <location>
        <begin position="218"/>
        <end position="230"/>
    </location>
</feature>
<sequence length="1240" mass="136969">MTFKPQGPRHAVSPSHIASSPSTLQHSYLDPSTQSGNRSAKGHPNPSSNVTSNPLLQLDPVNASRGSTTAWDSSDRPDAPSFQVQDDWMPIYGSGDGFSQHDPSFDDFLTTAGSSENPLSEHTTPQELIWEREFMAQGNSQPQVFDPYSDRINDYAHAPAAGSDLHAAFDMEDQFQKEYSNTNIMGYEPNDPPSGVITPQSMPPTDSCASHQHKRHSQALTVNTSPNNHLSPRQQVRPSQQSQSEHRFSVSGPTVTISSYEPSEGNDYLSHKPYSATKRHRDSDSPDDDDGEELLDGQYNSGDLSPAHLMPPDLSDVGTLRSIPITSERLGQDPSQRTDEIVSSFKELELERELQEKKADVVTWLSKSEPRDDAGDNISSTISRQRSRSRAGSARGNITPNLHQLSGFNTYPDIPGPGLLLEVDSDDEDLDSVSATSSALDAITKLAVDEYREQDQAAPYADDELQAVNSPEQTSFPTLETDLPPELQEPLPRQFVRRAPWQDPASAGISNEKTQPTSSNAAAYKFNQEAVKWESASRAATWGTRRRLSETDINAVVDGSKVRHPSLSKRGRDRTSSFLSKARGLLPRRSSSNIKAELPHGEDVKISPGHAHNGSVSTVKSLPRNGSYSNPMSPPLNSGSANFVKSGRPLQSLRKHRSKSDVSNKKSTTLGLAELMTIHGGPPVPTLASPMHERESILAAQVIDNEDAQIDDEDDEQADDTAIRMDLEVRAEEIEPTLEGFKGHARKLNPRLEPFLIERIGQEQLRRYKNLLDAKVKHIKAVQTTQKCTSGKYCFQLGGEAVQLSPRVSSKDPETTLTQFQVNASGANGIDDAESADGIVTPALFPSGIPLPPVKRLPAAFECQLCFRVKQGGFQKPSDWTKHVHEDVQPFSCTFPNCTESKSFKRKADWVRHENERHRHLEWWECRHDGCSHRCFRKDNFVQHLVREHKMKEPKSRASGSSKNKAVRNRAELEDAETWKMIDSCRFETTKQAREEPCRFCGNVCPTFKKLSVHMAKHMEQIAMPILELVRMAQVGADTIISPIEQTKGFPSGHVAMTQTSNDMHNLSPYPTSASVYQNSSAGHSPTSMHGRSHSDNHGMAAGYYNVPITGMDFAPYPGGQMYQDGNQLYGPSIDYTPSPVRSSNEHSVSPHGHFVTPRSQPMTQGQSGAYFNPNVTYAQEQLQTMYTIPYPSQLLQDGQSALGLDPQSGLGLQSMNHMPHQQVYGATGGVGRRQHMPYG</sequence>
<keyword evidence="4" id="KW-1185">Reference proteome</keyword>
<feature type="region of interest" description="Disordered" evidence="1">
    <location>
        <begin position="1138"/>
        <end position="1163"/>
    </location>
</feature>
<feature type="compositionally biased region" description="Polar residues" evidence="1">
    <location>
        <begin position="197"/>
        <end position="210"/>
    </location>
</feature>
<dbReference type="HOGENOM" id="CLU_005537_1_1_1"/>
<dbReference type="SMART" id="SM00355">
    <property type="entry name" value="ZnF_C2H2"/>
    <property type="match status" value="3"/>
</dbReference>
<feature type="compositionally biased region" description="Basic residues" evidence="1">
    <location>
        <begin position="562"/>
        <end position="572"/>
    </location>
</feature>
<dbReference type="Proteomes" id="UP000054302">
    <property type="component" value="Unassembled WGS sequence"/>
</dbReference>
<evidence type="ECO:0000259" key="2">
    <source>
        <dbReference type="PROSITE" id="PS00028"/>
    </source>
</evidence>
<feature type="region of interest" description="Disordered" evidence="1">
    <location>
        <begin position="950"/>
        <end position="972"/>
    </location>
</feature>
<evidence type="ECO:0000313" key="3">
    <source>
        <dbReference type="EMBL" id="KIV90236.1"/>
    </source>
</evidence>
<feature type="compositionally biased region" description="Acidic residues" evidence="1">
    <location>
        <begin position="285"/>
        <end position="295"/>
    </location>
</feature>
<feature type="compositionally biased region" description="Polar residues" evidence="1">
    <location>
        <begin position="45"/>
        <end position="55"/>
    </location>
</feature>
<feature type="compositionally biased region" description="Low complexity" evidence="1">
    <location>
        <begin position="231"/>
        <end position="243"/>
    </location>
</feature>